<sequence>KLNAKKKKKQTPYVFQQVHVPTSAIFYSTLKKFKCIFIINCHVLIQQVVDKQLQYVPLYLSPTPSTISA</sequence>
<accession>A0A0B6YM19</accession>
<evidence type="ECO:0000313" key="1">
    <source>
        <dbReference type="EMBL" id="CEK57264.1"/>
    </source>
</evidence>
<reference evidence="1" key="1">
    <citation type="submission" date="2014-12" db="EMBL/GenBank/DDBJ databases">
        <title>Insight into the proteome of Arion vulgaris.</title>
        <authorList>
            <person name="Aradska J."/>
            <person name="Bulat T."/>
            <person name="Smidak R."/>
            <person name="Sarate P."/>
            <person name="Gangsoo J."/>
            <person name="Sialana F."/>
            <person name="Bilban M."/>
            <person name="Lubec G."/>
        </authorList>
    </citation>
    <scope>NUCLEOTIDE SEQUENCE</scope>
    <source>
        <tissue evidence="1">Skin</tissue>
    </source>
</reference>
<organism evidence="1">
    <name type="scientific">Arion vulgaris</name>
    <dbReference type="NCBI Taxonomy" id="1028688"/>
    <lineage>
        <taxon>Eukaryota</taxon>
        <taxon>Metazoa</taxon>
        <taxon>Spiralia</taxon>
        <taxon>Lophotrochozoa</taxon>
        <taxon>Mollusca</taxon>
        <taxon>Gastropoda</taxon>
        <taxon>Heterobranchia</taxon>
        <taxon>Euthyneura</taxon>
        <taxon>Panpulmonata</taxon>
        <taxon>Eupulmonata</taxon>
        <taxon>Stylommatophora</taxon>
        <taxon>Helicina</taxon>
        <taxon>Arionoidea</taxon>
        <taxon>Arionidae</taxon>
        <taxon>Arion</taxon>
    </lineage>
</organism>
<gene>
    <name evidence="1" type="primary">ORF29703</name>
</gene>
<dbReference type="EMBL" id="HACG01010399">
    <property type="protein sequence ID" value="CEK57264.1"/>
    <property type="molecule type" value="Transcribed_RNA"/>
</dbReference>
<feature type="non-terminal residue" evidence="1">
    <location>
        <position position="1"/>
    </location>
</feature>
<proteinExistence type="predicted"/>
<dbReference type="AlphaFoldDB" id="A0A0B6YM19"/>
<feature type="non-terminal residue" evidence="1">
    <location>
        <position position="69"/>
    </location>
</feature>
<name>A0A0B6YM19_9EUPU</name>
<protein>
    <submittedName>
        <fullName evidence="1">Uncharacterized protein</fullName>
    </submittedName>
</protein>